<comment type="caution">
    <text evidence="1">The sequence shown here is derived from an EMBL/GenBank/DDBJ whole genome shotgun (WGS) entry which is preliminary data.</text>
</comment>
<dbReference type="EMBL" id="AFYV02002801">
    <property type="protein sequence ID" value="KFG57567.1"/>
    <property type="molecule type" value="Genomic_DNA"/>
</dbReference>
<name>A0A086LLP9_TOXGO</name>
<reference evidence="1 2" key="1">
    <citation type="submission" date="2014-05" db="EMBL/GenBank/DDBJ databases">
        <authorList>
            <person name="Sibley D."/>
            <person name="Venepally P."/>
            <person name="Karamycheva S."/>
            <person name="Hadjithomas M."/>
            <person name="Khan A."/>
            <person name="Brunk B."/>
            <person name="Roos D."/>
            <person name="Caler E."/>
            <person name="Lorenzi H."/>
        </authorList>
    </citation>
    <scope>NUCLEOTIDE SEQUENCE [LARGE SCALE GENOMIC DNA]</scope>
    <source>
        <strain evidence="1 2">RUB</strain>
    </source>
</reference>
<protein>
    <submittedName>
        <fullName evidence="1">Uncharacterized protein</fullName>
    </submittedName>
</protein>
<dbReference type="VEuPathDB" id="ToxoDB:TGRUB_433370"/>
<dbReference type="Proteomes" id="UP000028834">
    <property type="component" value="Unassembled WGS sequence"/>
</dbReference>
<evidence type="ECO:0000313" key="1">
    <source>
        <dbReference type="EMBL" id="KFG57567.1"/>
    </source>
</evidence>
<evidence type="ECO:0000313" key="2">
    <source>
        <dbReference type="Proteomes" id="UP000028834"/>
    </source>
</evidence>
<accession>A0A086LLP9</accession>
<sequence>MPLCRVLQRQNNPRTSISCRCAAASPVFAEGLCKTFYARYCVSASFPRNTSVLQPPLVGTATAASFHMEGRVKLIDGCTEDSKGWSLLVLSRFLEFPSDDRVWFC</sequence>
<gene>
    <name evidence="1" type="ORF">TGRUB_433370</name>
</gene>
<proteinExistence type="predicted"/>
<dbReference type="AlphaFoldDB" id="A0A086LLP9"/>
<organism evidence="1 2">
    <name type="scientific">Toxoplasma gondii RUB</name>
    <dbReference type="NCBI Taxonomy" id="935652"/>
    <lineage>
        <taxon>Eukaryota</taxon>
        <taxon>Sar</taxon>
        <taxon>Alveolata</taxon>
        <taxon>Apicomplexa</taxon>
        <taxon>Conoidasida</taxon>
        <taxon>Coccidia</taxon>
        <taxon>Eucoccidiorida</taxon>
        <taxon>Eimeriorina</taxon>
        <taxon>Sarcocystidae</taxon>
        <taxon>Toxoplasma</taxon>
    </lineage>
</organism>